<dbReference type="PROSITE" id="PS50931">
    <property type="entry name" value="HTH_LYSR"/>
    <property type="match status" value="1"/>
</dbReference>
<dbReference type="Pfam" id="PF03466">
    <property type="entry name" value="LysR_substrate"/>
    <property type="match status" value="1"/>
</dbReference>
<dbReference type="RefSeq" id="WP_227177536.1">
    <property type="nucleotide sequence ID" value="NZ_JAJBZT010000001.1"/>
</dbReference>
<dbReference type="SUPFAM" id="SSF53850">
    <property type="entry name" value="Periplasmic binding protein-like II"/>
    <property type="match status" value="1"/>
</dbReference>
<evidence type="ECO:0000256" key="3">
    <source>
        <dbReference type="ARBA" id="ARBA00023125"/>
    </source>
</evidence>
<dbReference type="InterPro" id="IPR005119">
    <property type="entry name" value="LysR_subst-bd"/>
</dbReference>
<dbReference type="PANTHER" id="PTHR30346:SF0">
    <property type="entry name" value="HCA OPERON TRANSCRIPTIONAL ACTIVATOR HCAR"/>
    <property type="match status" value="1"/>
</dbReference>
<dbReference type="Pfam" id="PF00126">
    <property type="entry name" value="HTH_1"/>
    <property type="match status" value="1"/>
</dbReference>
<keyword evidence="2" id="KW-0805">Transcription regulation</keyword>
<evidence type="ECO:0000259" key="5">
    <source>
        <dbReference type="PROSITE" id="PS50931"/>
    </source>
</evidence>
<protein>
    <submittedName>
        <fullName evidence="6">LysR family transcriptional regulator</fullName>
    </submittedName>
</protein>
<comment type="caution">
    <text evidence="6">The sequence shown here is derived from an EMBL/GenBank/DDBJ whole genome shotgun (WGS) entry which is preliminary data.</text>
</comment>
<gene>
    <name evidence="6" type="ORF">LIN78_00820</name>
</gene>
<dbReference type="InterPro" id="IPR036388">
    <property type="entry name" value="WH-like_DNA-bd_sf"/>
</dbReference>
<organism evidence="6 7">
    <name type="scientific">Leeia speluncae</name>
    <dbReference type="NCBI Taxonomy" id="2884804"/>
    <lineage>
        <taxon>Bacteria</taxon>
        <taxon>Pseudomonadati</taxon>
        <taxon>Pseudomonadota</taxon>
        <taxon>Betaproteobacteria</taxon>
        <taxon>Neisseriales</taxon>
        <taxon>Leeiaceae</taxon>
        <taxon>Leeia</taxon>
    </lineage>
</organism>
<evidence type="ECO:0000313" key="6">
    <source>
        <dbReference type="EMBL" id="MCB6182099.1"/>
    </source>
</evidence>
<dbReference type="CDD" id="cd08414">
    <property type="entry name" value="PBP2_LTTR_aromatics_like"/>
    <property type="match status" value="1"/>
</dbReference>
<keyword evidence="3" id="KW-0238">DNA-binding</keyword>
<keyword evidence="4" id="KW-0804">Transcription</keyword>
<dbReference type="InterPro" id="IPR000847">
    <property type="entry name" value="LysR_HTH_N"/>
</dbReference>
<dbReference type="SUPFAM" id="SSF46785">
    <property type="entry name" value="Winged helix' DNA-binding domain"/>
    <property type="match status" value="1"/>
</dbReference>
<dbReference type="PANTHER" id="PTHR30346">
    <property type="entry name" value="TRANSCRIPTIONAL DUAL REGULATOR HCAR-RELATED"/>
    <property type="match status" value="1"/>
</dbReference>
<dbReference type="InterPro" id="IPR036390">
    <property type="entry name" value="WH_DNA-bd_sf"/>
</dbReference>
<name>A0ABS8D1L8_9NEIS</name>
<comment type="similarity">
    <text evidence="1">Belongs to the LysR transcriptional regulatory family.</text>
</comment>
<dbReference type="EMBL" id="JAJBZT010000001">
    <property type="protein sequence ID" value="MCB6182099.1"/>
    <property type="molecule type" value="Genomic_DNA"/>
</dbReference>
<evidence type="ECO:0000313" key="7">
    <source>
        <dbReference type="Proteomes" id="UP001165395"/>
    </source>
</evidence>
<keyword evidence="7" id="KW-1185">Reference proteome</keyword>
<evidence type="ECO:0000256" key="4">
    <source>
        <dbReference type="ARBA" id="ARBA00023163"/>
    </source>
</evidence>
<dbReference type="Gene3D" id="1.10.10.10">
    <property type="entry name" value="Winged helix-like DNA-binding domain superfamily/Winged helix DNA-binding domain"/>
    <property type="match status" value="1"/>
</dbReference>
<reference evidence="6" key="1">
    <citation type="submission" date="2021-10" db="EMBL/GenBank/DDBJ databases">
        <title>The complete genome sequence of Leeia sp. TBRC 13508.</title>
        <authorList>
            <person name="Charoenyingcharoen P."/>
            <person name="Yukphan P."/>
        </authorList>
    </citation>
    <scope>NUCLEOTIDE SEQUENCE</scope>
    <source>
        <strain evidence="6">TBRC 13508</strain>
    </source>
</reference>
<dbReference type="Gene3D" id="3.40.190.10">
    <property type="entry name" value="Periplasmic binding protein-like II"/>
    <property type="match status" value="2"/>
</dbReference>
<dbReference type="Proteomes" id="UP001165395">
    <property type="component" value="Unassembled WGS sequence"/>
</dbReference>
<evidence type="ECO:0000256" key="1">
    <source>
        <dbReference type="ARBA" id="ARBA00009437"/>
    </source>
</evidence>
<evidence type="ECO:0000256" key="2">
    <source>
        <dbReference type="ARBA" id="ARBA00023015"/>
    </source>
</evidence>
<sequence>MKFDLRQLNYFVVLAETKHFGLAAAKLHISQPPLSRQIASLESALGVVLLERSTRHVALTPTGAHFYQEAKRLLNQYQSLIDSTQAVARGEKGTLTIGFTMSAAWSVLPGLIRQLSEAFPLIDVKLIELLPSALNQSLLAGEIDCGVAYPWQKPSGFSYHALFREPLCAVVPATHPLAAAGQIEPHQLRDEVFISFPSRTAPALHTLVWQCCLEGGFEPNVKFETHLQQTIVNLVAEGLGVAIVPHSMSKMQLAGAVFIPLTSKQMVEQGAIWLTSNDNPSLNSAKQCFQTYQPI</sequence>
<dbReference type="PRINTS" id="PR00039">
    <property type="entry name" value="HTHLYSR"/>
</dbReference>
<proteinExistence type="inferred from homology"/>
<accession>A0ABS8D1L8</accession>
<feature type="domain" description="HTH lysR-type" evidence="5">
    <location>
        <begin position="3"/>
        <end position="60"/>
    </location>
</feature>